<evidence type="ECO:0000313" key="2">
    <source>
        <dbReference type="EMBL" id="MBD2872265.1"/>
    </source>
</evidence>
<feature type="transmembrane region" description="Helical" evidence="1">
    <location>
        <begin position="63"/>
        <end position="84"/>
    </location>
</feature>
<keyword evidence="3" id="KW-1185">Reference proteome</keyword>
<gene>
    <name evidence="2" type="ORF">IDH41_27140</name>
</gene>
<feature type="transmembrane region" description="Helical" evidence="1">
    <location>
        <begin position="131"/>
        <end position="153"/>
    </location>
</feature>
<dbReference type="Pfam" id="PF01944">
    <property type="entry name" value="SpoIIM"/>
    <property type="match status" value="1"/>
</dbReference>
<feature type="transmembrane region" description="Helical" evidence="1">
    <location>
        <begin position="91"/>
        <end position="111"/>
    </location>
</feature>
<dbReference type="Proteomes" id="UP000632125">
    <property type="component" value="Unassembled WGS sequence"/>
</dbReference>
<dbReference type="AlphaFoldDB" id="A0A927CRP7"/>
<dbReference type="InterPro" id="IPR002798">
    <property type="entry name" value="SpoIIM-like"/>
</dbReference>
<organism evidence="2 3">
    <name type="scientific">Paenibacillus arenilitoris</name>
    <dbReference type="NCBI Taxonomy" id="2772299"/>
    <lineage>
        <taxon>Bacteria</taxon>
        <taxon>Bacillati</taxon>
        <taxon>Bacillota</taxon>
        <taxon>Bacilli</taxon>
        <taxon>Bacillales</taxon>
        <taxon>Paenibacillaceae</taxon>
        <taxon>Paenibacillus</taxon>
    </lineage>
</organism>
<feature type="transmembrane region" description="Helical" evidence="1">
    <location>
        <begin position="181"/>
        <end position="207"/>
    </location>
</feature>
<protein>
    <submittedName>
        <fullName evidence="2">Stage II sporulation protein M</fullName>
    </submittedName>
</protein>
<keyword evidence="1" id="KW-0812">Transmembrane</keyword>
<evidence type="ECO:0000256" key="1">
    <source>
        <dbReference type="SAM" id="Phobius"/>
    </source>
</evidence>
<dbReference type="PANTHER" id="PTHR35337">
    <property type="entry name" value="SLR1478 PROTEIN"/>
    <property type="match status" value="1"/>
</dbReference>
<keyword evidence="1" id="KW-0472">Membrane</keyword>
<dbReference type="EMBL" id="JACXIY010000043">
    <property type="protein sequence ID" value="MBD2872265.1"/>
    <property type="molecule type" value="Genomic_DNA"/>
</dbReference>
<reference evidence="2" key="1">
    <citation type="submission" date="2020-09" db="EMBL/GenBank/DDBJ databases">
        <title>A novel bacterium of genus Paenibacillus, isolated from South China Sea.</title>
        <authorList>
            <person name="Huang H."/>
            <person name="Mo K."/>
            <person name="Hu Y."/>
        </authorList>
    </citation>
    <scope>NUCLEOTIDE SEQUENCE</scope>
    <source>
        <strain evidence="2">IB182493</strain>
    </source>
</reference>
<dbReference type="RefSeq" id="WP_190866791.1">
    <property type="nucleotide sequence ID" value="NZ_JACXIY010000043.1"/>
</dbReference>
<keyword evidence="1" id="KW-1133">Transmembrane helix</keyword>
<comment type="caution">
    <text evidence="2">The sequence shown here is derived from an EMBL/GenBank/DDBJ whole genome shotgun (WGS) entry which is preliminary data.</text>
</comment>
<accession>A0A927CRP7</accession>
<name>A0A927CRP7_9BACL</name>
<sequence>MFKWRTIADHFKQMNGYIAFGFILFFAGMVVGGTNPAFREFLSGQLEGLSSLKNIVEESDNPTLTMLIVIFLNNAIKSIFVMYLGALFGILPLLFLVVNGMIVGFLLGAYGEQYGGAYVAELVVKGLLPHGIIEIPAIVVACAYGMRFGILAFKGLGSVMFARTKAAGIGRELESFVIRTVPVMVILTVSLLLAAVIESTITAWLVLL</sequence>
<proteinExistence type="predicted"/>
<evidence type="ECO:0000313" key="3">
    <source>
        <dbReference type="Proteomes" id="UP000632125"/>
    </source>
</evidence>
<dbReference type="PANTHER" id="PTHR35337:SF1">
    <property type="entry name" value="SLR1478 PROTEIN"/>
    <property type="match status" value="1"/>
</dbReference>